<name>A0AAV9SBM1_9TELE</name>
<reference evidence="2 3" key="1">
    <citation type="submission" date="2021-06" db="EMBL/GenBank/DDBJ databases">
        <authorList>
            <person name="Palmer J.M."/>
        </authorList>
    </citation>
    <scope>NUCLEOTIDE SEQUENCE [LARGE SCALE GENOMIC DNA]</scope>
    <source>
        <strain evidence="2 3">MEX-2019</strain>
        <tissue evidence="2">Muscle</tissue>
    </source>
</reference>
<dbReference type="EMBL" id="JAHHUM010000609">
    <property type="protein sequence ID" value="KAK5618622.1"/>
    <property type="molecule type" value="Genomic_DNA"/>
</dbReference>
<dbReference type="Proteomes" id="UP001311232">
    <property type="component" value="Unassembled WGS sequence"/>
</dbReference>
<protein>
    <submittedName>
        <fullName evidence="2">Uncharacterized protein</fullName>
    </submittedName>
</protein>
<sequence length="197" mass="21169">MIGLSAAAWGPDGADAQPSGALTGAGLTALWSPTGRTSAFVAWLCLRTPVWSERRRLGGAETSLGTVLWQTKPGNIVLASPQRQRPKSQDSSRGMGKTPSPAKRRKQSRLRFLVGKRTGFETLKQDRGESVGRGSSPRFYPDVGLPPLHLVHSREKAEPPQICRQGFFMSPHLPRDPQSGGVIFFLSAGSVVGGNIL</sequence>
<proteinExistence type="predicted"/>
<evidence type="ECO:0000256" key="1">
    <source>
        <dbReference type="SAM" id="MobiDB-lite"/>
    </source>
</evidence>
<dbReference type="AlphaFoldDB" id="A0AAV9SBM1"/>
<accession>A0AAV9SBM1</accession>
<feature type="region of interest" description="Disordered" evidence="1">
    <location>
        <begin position="75"/>
        <end position="108"/>
    </location>
</feature>
<organism evidence="2 3">
    <name type="scientific">Crenichthys baileyi</name>
    <name type="common">White River springfish</name>
    <dbReference type="NCBI Taxonomy" id="28760"/>
    <lineage>
        <taxon>Eukaryota</taxon>
        <taxon>Metazoa</taxon>
        <taxon>Chordata</taxon>
        <taxon>Craniata</taxon>
        <taxon>Vertebrata</taxon>
        <taxon>Euteleostomi</taxon>
        <taxon>Actinopterygii</taxon>
        <taxon>Neopterygii</taxon>
        <taxon>Teleostei</taxon>
        <taxon>Neoteleostei</taxon>
        <taxon>Acanthomorphata</taxon>
        <taxon>Ovalentaria</taxon>
        <taxon>Atherinomorphae</taxon>
        <taxon>Cyprinodontiformes</taxon>
        <taxon>Goodeidae</taxon>
        <taxon>Crenichthys</taxon>
    </lineage>
</organism>
<gene>
    <name evidence="2" type="ORF">CRENBAI_015135</name>
</gene>
<comment type="caution">
    <text evidence="2">The sequence shown here is derived from an EMBL/GenBank/DDBJ whole genome shotgun (WGS) entry which is preliminary data.</text>
</comment>
<evidence type="ECO:0000313" key="2">
    <source>
        <dbReference type="EMBL" id="KAK5618622.1"/>
    </source>
</evidence>
<evidence type="ECO:0000313" key="3">
    <source>
        <dbReference type="Proteomes" id="UP001311232"/>
    </source>
</evidence>
<keyword evidence="3" id="KW-1185">Reference proteome</keyword>